<dbReference type="GO" id="GO:0005886">
    <property type="term" value="C:plasma membrane"/>
    <property type="evidence" value="ECO:0007669"/>
    <property type="project" value="UniProtKB-SubCell"/>
</dbReference>
<feature type="transmembrane region" description="Helical" evidence="8">
    <location>
        <begin position="319"/>
        <end position="348"/>
    </location>
</feature>
<dbReference type="STRING" id="29539.SAMN02745716_0977"/>
<proteinExistence type="inferred from homology"/>
<feature type="transmembrane region" description="Helical" evidence="8">
    <location>
        <begin position="275"/>
        <end position="299"/>
    </location>
</feature>
<dbReference type="InterPro" id="IPR002549">
    <property type="entry name" value="AI-2E-like"/>
</dbReference>
<feature type="transmembrane region" description="Helical" evidence="8">
    <location>
        <begin position="222"/>
        <end position="243"/>
    </location>
</feature>
<protein>
    <submittedName>
        <fullName evidence="9">Predicted PurR-regulated permease PerM</fullName>
    </submittedName>
</protein>
<comment type="similarity">
    <text evidence="2">Belongs to the autoinducer-2 exporter (AI-2E) (TC 2.A.86) family.</text>
</comment>
<feature type="transmembrane region" description="Helical" evidence="8">
    <location>
        <begin position="167"/>
        <end position="190"/>
    </location>
</feature>
<evidence type="ECO:0000313" key="9">
    <source>
        <dbReference type="EMBL" id="SEH12080.1"/>
    </source>
</evidence>
<evidence type="ECO:0000256" key="5">
    <source>
        <dbReference type="ARBA" id="ARBA00022692"/>
    </source>
</evidence>
<keyword evidence="6 8" id="KW-1133">Transmembrane helix</keyword>
<comment type="subcellular location">
    <subcellularLocation>
        <location evidence="1">Cell membrane</location>
        <topology evidence="1">Multi-pass membrane protein</topology>
    </subcellularLocation>
</comment>
<evidence type="ECO:0000256" key="2">
    <source>
        <dbReference type="ARBA" id="ARBA00009773"/>
    </source>
</evidence>
<evidence type="ECO:0000313" key="10">
    <source>
        <dbReference type="Proteomes" id="UP000222056"/>
    </source>
</evidence>
<evidence type="ECO:0000256" key="6">
    <source>
        <dbReference type="ARBA" id="ARBA00022989"/>
    </source>
</evidence>
<dbReference type="Proteomes" id="UP000222056">
    <property type="component" value="Unassembled WGS sequence"/>
</dbReference>
<feature type="transmembrane region" description="Helical" evidence="8">
    <location>
        <begin position="52"/>
        <end position="69"/>
    </location>
</feature>
<keyword evidence="3" id="KW-0813">Transport</keyword>
<feature type="transmembrane region" description="Helical" evidence="8">
    <location>
        <begin position="27"/>
        <end position="46"/>
    </location>
</feature>
<evidence type="ECO:0000256" key="7">
    <source>
        <dbReference type="ARBA" id="ARBA00023136"/>
    </source>
</evidence>
<sequence>MSESPQSPPAEDGGGASRIVLDLPPRTVARSLLVAAAVVGGLYLLWLLRQPLSWILAAAFLATVLAGPVRRLERVLRRRALAIAVVYLVMLAVPVGLAAAVIPPLVREAQQLARNAPVYARDLERFVARNPTLRKIDRDYRVTERVRQEAARLPQRVPDAAKALRDVGFTVVNSLFTIVTVLVLAAFLLANGRRWIDAALATRPPGQRASLERWIDGTGRAVGGYAAGALAISALSGTLSYVVLTVLKVPFALPLAMVQGLFSLIPLVGATLAALVVGLVTVFVNFPTATIAWVIWAVVYQQLENHVVQPQVQRRTVQVHPFVVIVSVLFGATLLGVFGALVAIPVAASVQLAIREWQSWRAVSARAQVGALGTEARRGAPGSAG</sequence>
<reference evidence="10" key="1">
    <citation type="submission" date="2016-10" db="EMBL/GenBank/DDBJ databases">
        <authorList>
            <person name="Varghese N."/>
            <person name="Submissions S."/>
        </authorList>
    </citation>
    <scope>NUCLEOTIDE SEQUENCE [LARGE SCALE GENOMIC DNA]</scope>
    <source>
        <strain evidence="10">ATCC 35263</strain>
    </source>
</reference>
<feature type="transmembrane region" description="Helical" evidence="8">
    <location>
        <begin position="81"/>
        <end position="102"/>
    </location>
</feature>
<keyword evidence="7 8" id="KW-0472">Membrane</keyword>
<dbReference type="Pfam" id="PF01594">
    <property type="entry name" value="AI-2E_transport"/>
    <property type="match status" value="1"/>
</dbReference>
<evidence type="ECO:0000256" key="1">
    <source>
        <dbReference type="ARBA" id="ARBA00004651"/>
    </source>
</evidence>
<gene>
    <name evidence="9" type="ORF">SAMN02745716_0977</name>
</gene>
<dbReference type="OrthoDB" id="5242074at2"/>
<name>A0A1H6FPG1_THEAL</name>
<evidence type="ECO:0000256" key="3">
    <source>
        <dbReference type="ARBA" id="ARBA00022448"/>
    </source>
</evidence>
<accession>A0A1H6FPG1</accession>
<dbReference type="AlphaFoldDB" id="A0A1H6FPG1"/>
<evidence type="ECO:0000256" key="4">
    <source>
        <dbReference type="ARBA" id="ARBA00022475"/>
    </source>
</evidence>
<evidence type="ECO:0000256" key="8">
    <source>
        <dbReference type="SAM" id="Phobius"/>
    </source>
</evidence>
<dbReference type="GO" id="GO:0055085">
    <property type="term" value="P:transmembrane transport"/>
    <property type="evidence" value="ECO:0007669"/>
    <property type="project" value="TreeGrafter"/>
</dbReference>
<dbReference type="EMBL" id="FNWJ01000001">
    <property type="protein sequence ID" value="SEH12080.1"/>
    <property type="molecule type" value="Genomic_DNA"/>
</dbReference>
<dbReference type="RefSeq" id="WP_143038586.1">
    <property type="nucleotide sequence ID" value="NZ_FNWJ01000001.1"/>
</dbReference>
<keyword evidence="10" id="KW-1185">Reference proteome</keyword>
<dbReference type="PANTHER" id="PTHR21716:SF53">
    <property type="entry name" value="PERMEASE PERM-RELATED"/>
    <property type="match status" value="1"/>
</dbReference>
<keyword evidence="5 8" id="KW-0812">Transmembrane</keyword>
<keyword evidence="4" id="KW-1003">Cell membrane</keyword>
<dbReference type="PANTHER" id="PTHR21716">
    <property type="entry name" value="TRANSMEMBRANE PROTEIN"/>
    <property type="match status" value="1"/>
</dbReference>
<organism evidence="9 10">
    <name type="scientific">Thermoleophilum album</name>
    <dbReference type="NCBI Taxonomy" id="29539"/>
    <lineage>
        <taxon>Bacteria</taxon>
        <taxon>Bacillati</taxon>
        <taxon>Actinomycetota</taxon>
        <taxon>Thermoleophilia</taxon>
        <taxon>Thermoleophilales</taxon>
        <taxon>Thermoleophilaceae</taxon>
        <taxon>Thermoleophilum</taxon>
    </lineage>
</organism>